<dbReference type="PANTHER" id="PTHR10900">
    <property type="entry name" value="PERIOSTIN-RELATED"/>
    <property type="match status" value="1"/>
</dbReference>
<dbReference type="InterPro" id="IPR000782">
    <property type="entry name" value="FAS1_domain"/>
</dbReference>
<dbReference type="PANTHER" id="PTHR10900:SF77">
    <property type="entry name" value="FI19380P1"/>
    <property type="match status" value="1"/>
</dbReference>
<feature type="chain" id="PRO_5011649905" evidence="2">
    <location>
        <begin position="19"/>
        <end position="185"/>
    </location>
</feature>
<feature type="domain" description="FAS1" evidence="3">
    <location>
        <begin position="41"/>
        <end position="182"/>
    </location>
</feature>
<dbReference type="PROSITE" id="PS50213">
    <property type="entry name" value="FAS1"/>
    <property type="match status" value="1"/>
</dbReference>
<sequence length="185" mass="19776">MKKTFAPLCLLVVMAACMQTPTRSTSTPSTGGGTTATPGGRESIVQGTSASRQHTRFYQALQSSGFINTLQGAGPFTVFAPTDSAFVKSGDPGLLDPSQVTRLRKVMAYQIVTGVWYTRNMQEAIDRGNGRAELQTLAGESLTVTKEGDRFAVSDKKGHKGYIEAPDLVRSNGVVHVTSALFFPN</sequence>
<dbReference type="Pfam" id="PF02469">
    <property type="entry name" value="Fasciclin"/>
    <property type="match status" value="1"/>
</dbReference>
<dbReference type="STRING" id="563176.SAMN04488090_3143"/>
<keyword evidence="5" id="KW-1185">Reference proteome</keyword>
<dbReference type="SUPFAM" id="SSF82153">
    <property type="entry name" value="FAS1 domain"/>
    <property type="match status" value="1"/>
</dbReference>
<dbReference type="Gene3D" id="2.30.180.10">
    <property type="entry name" value="FAS1 domain"/>
    <property type="match status" value="1"/>
</dbReference>
<accession>A0A1G9S1V8</accession>
<dbReference type="AlphaFoldDB" id="A0A1G9S1V8"/>
<evidence type="ECO:0000259" key="3">
    <source>
        <dbReference type="PROSITE" id="PS50213"/>
    </source>
</evidence>
<gene>
    <name evidence="4" type="ORF">SAMN04488090_3143</name>
</gene>
<dbReference type="Proteomes" id="UP000198901">
    <property type="component" value="Unassembled WGS sequence"/>
</dbReference>
<feature type="compositionally biased region" description="Low complexity" evidence="1">
    <location>
        <begin position="21"/>
        <end position="40"/>
    </location>
</feature>
<dbReference type="InterPro" id="IPR036378">
    <property type="entry name" value="FAS1_dom_sf"/>
</dbReference>
<evidence type="ECO:0000256" key="2">
    <source>
        <dbReference type="SAM" id="SignalP"/>
    </source>
</evidence>
<name>A0A1G9S1V8_9BACT</name>
<keyword evidence="2" id="KW-0732">Signal</keyword>
<dbReference type="OrthoDB" id="1119934at2"/>
<evidence type="ECO:0000313" key="4">
    <source>
        <dbReference type="EMBL" id="SDM29456.1"/>
    </source>
</evidence>
<reference evidence="4 5" key="1">
    <citation type="submission" date="2016-10" db="EMBL/GenBank/DDBJ databases">
        <authorList>
            <person name="de Groot N.N."/>
        </authorList>
    </citation>
    <scope>NUCLEOTIDE SEQUENCE [LARGE SCALE GENOMIC DNA]</scope>
    <source>
        <strain evidence="4 5">DSM 21668</strain>
    </source>
</reference>
<feature type="signal peptide" evidence="2">
    <location>
        <begin position="1"/>
        <end position="18"/>
    </location>
</feature>
<dbReference type="EMBL" id="FNGS01000005">
    <property type="protein sequence ID" value="SDM29456.1"/>
    <property type="molecule type" value="Genomic_DNA"/>
</dbReference>
<organism evidence="4 5">
    <name type="scientific">Siphonobacter aquaeclarae</name>
    <dbReference type="NCBI Taxonomy" id="563176"/>
    <lineage>
        <taxon>Bacteria</taxon>
        <taxon>Pseudomonadati</taxon>
        <taxon>Bacteroidota</taxon>
        <taxon>Cytophagia</taxon>
        <taxon>Cytophagales</taxon>
        <taxon>Cytophagaceae</taxon>
        <taxon>Siphonobacter</taxon>
    </lineage>
</organism>
<dbReference type="SMART" id="SM00554">
    <property type="entry name" value="FAS1"/>
    <property type="match status" value="1"/>
</dbReference>
<protein>
    <submittedName>
        <fullName evidence="4">Uncaracterized surface protein containing fasciclin (FAS1) repeats</fullName>
    </submittedName>
</protein>
<evidence type="ECO:0000256" key="1">
    <source>
        <dbReference type="SAM" id="MobiDB-lite"/>
    </source>
</evidence>
<dbReference type="InterPro" id="IPR050904">
    <property type="entry name" value="Adhesion/Biosynth-related"/>
</dbReference>
<proteinExistence type="predicted"/>
<feature type="region of interest" description="Disordered" evidence="1">
    <location>
        <begin position="21"/>
        <end position="49"/>
    </location>
</feature>
<dbReference type="PROSITE" id="PS51257">
    <property type="entry name" value="PROKAR_LIPOPROTEIN"/>
    <property type="match status" value="1"/>
</dbReference>
<evidence type="ECO:0000313" key="5">
    <source>
        <dbReference type="Proteomes" id="UP000198901"/>
    </source>
</evidence>
<dbReference type="RefSeq" id="WP_093204130.1">
    <property type="nucleotide sequence ID" value="NZ_FNGS01000005.1"/>
</dbReference>
<dbReference type="GO" id="GO:0005615">
    <property type="term" value="C:extracellular space"/>
    <property type="evidence" value="ECO:0007669"/>
    <property type="project" value="TreeGrafter"/>
</dbReference>